<feature type="transmembrane region" description="Helical" evidence="1">
    <location>
        <begin position="137"/>
        <end position="153"/>
    </location>
</feature>
<proteinExistence type="predicted"/>
<organism evidence="2 3">
    <name type="scientific">Psychrobacillus insolitus</name>
    <dbReference type="NCBI Taxonomy" id="1461"/>
    <lineage>
        <taxon>Bacteria</taxon>
        <taxon>Bacillati</taxon>
        <taxon>Bacillota</taxon>
        <taxon>Bacilli</taxon>
        <taxon>Bacillales</taxon>
        <taxon>Bacillaceae</taxon>
        <taxon>Psychrobacillus</taxon>
    </lineage>
</organism>
<dbReference type="Proteomes" id="UP000248646">
    <property type="component" value="Unassembled WGS sequence"/>
</dbReference>
<dbReference type="EMBL" id="QKZI01000011">
    <property type="protein sequence ID" value="PZX02448.1"/>
    <property type="molecule type" value="Genomic_DNA"/>
</dbReference>
<name>A0A2W7MLJ2_9BACI</name>
<sequence>MGTGTESLLLRKLTTTFVTTTLFSLLFVFYYLNGGFEFEYNLGNQFIIWFFVYAMYIGGIILIYGNLVSIVIESLQKRWFKQYDWLYVLILGLFGLANGLLFQDGTAALYGMFAAIVYGVFDKWLSKRRIKGKSVKLFLIIPIAILLVSWSYLQLTSPPMPPFTIEDAVHFATSGEGSVIDDFPKSIGQWEGTIEGYHITRETSAKEIGDEVYIVTFTEYWESGSETGTWTFSYKVDRQSMTAISNQGNIQPPYDSMH</sequence>
<keyword evidence="1" id="KW-0812">Transmembrane</keyword>
<keyword evidence="1" id="KW-1133">Transmembrane helix</keyword>
<evidence type="ECO:0000313" key="2">
    <source>
        <dbReference type="EMBL" id="PZX02448.1"/>
    </source>
</evidence>
<dbReference type="AlphaFoldDB" id="A0A2W7MLJ2"/>
<gene>
    <name evidence="2" type="ORF">C7437_11140</name>
</gene>
<comment type="caution">
    <text evidence="2">The sequence shown here is derived from an EMBL/GenBank/DDBJ whole genome shotgun (WGS) entry which is preliminary data.</text>
</comment>
<accession>A0A2W7MLJ2</accession>
<keyword evidence="3" id="KW-1185">Reference proteome</keyword>
<evidence type="ECO:0000256" key="1">
    <source>
        <dbReference type="SAM" id="Phobius"/>
    </source>
</evidence>
<feature type="transmembrane region" description="Helical" evidence="1">
    <location>
        <begin position="84"/>
        <end position="101"/>
    </location>
</feature>
<dbReference type="RefSeq" id="WP_111440890.1">
    <property type="nucleotide sequence ID" value="NZ_QKZI01000011.1"/>
</dbReference>
<keyword evidence="1" id="KW-0472">Membrane</keyword>
<feature type="transmembrane region" description="Helical" evidence="1">
    <location>
        <begin position="107"/>
        <end position="125"/>
    </location>
</feature>
<dbReference type="OrthoDB" id="2447037at2"/>
<feature type="transmembrane region" description="Helical" evidence="1">
    <location>
        <begin position="12"/>
        <end position="32"/>
    </location>
</feature>
<reference evidence="2 3" key="1">
    <citation type="submission" date="2018-06" db="EMBL/GenBank/DDBJ databases">
        <title>Genomic Encyclopedia of Type Strains, Phase IV (KMG-IV): sequencing the most valuable type-strain genomes for metagenomic binning, comparative biology and taxonomic classification.</title>
        <authorList>
            <person name="Goeker M."/>
        </authorList>
    </citation>
    <scope>NUCLEOTIDE SEQUENCE [LARGE SCALE GENOMIC DNA]</scope>
    <source>
        <strain evidence="2 3">DSM 5</strain>
    </source>
</reference>
<feature type="transmembrane region" description="Helical" evidence="1">
    <location>
        <begin position="47"/>
        <end position="72"/>
    </location>
</feature>
<evidence type="ECO:0000313" key="3">
    <source>
        <dbReference type="Proteomes" id="UP000248646"/>
    </source>
</evidence>
<protein>
    <submittedName>
        <fullName evidence="2">Uncharacterized protein</fullName>
    </submittedName>
</protein>